<accession>A0A6J5M9R8</accession>
<proteinExistence type="predicted"/>
<name>A0A6J5M9R8_9CAUD</name>
<organism evidence="1">
    <name type="scientific">uncultured Caudovirales phage</name>
    <dbReference type="NCBI Taxonomy" id="2100421"/>
    <lineage>
        <taxon>Viruses</taxon>
        <taxon>Duplodnaviria</taxon>
        <taxon>Heunggongvirae</taxon>
        <taxon>Uroviricota</taxon>
        <taxon>Caudoviricetes</taxon>
        <taxon>Peduoviridae</taxon>
        <taxon>Maltschvirus</taxon>
        <taxon>Maltschvirus maltsch</taxon>
    </lineage>
</organism>
<gene>
    <name evidence="1" type="ORF">UFOVP419_6</name>
</gene>
<evidence type="ECO:0000313" key="1">
    <source>
        <dbReference type="EMBL" id="CAB4141776.1"/>
    </source>
</evidence>
<reference evidence="1" key="1">
    <citation type="submission" date="2020-04" db="EMBL/GenBank/DDBJ databases">
        <authorList>
            <person name="Chiriac C."/>
            <person name="Salcher M."/>
            <person name="Ghai R."/>
            <person name="Kavagutti S V."/>
        </authorList>
    </citation>
    <scope>NUCLEOTIDE SEQUENCE</scope>
</reference>
<protein>
    <submittedName>
        <fullName evidence="1">Uncharacterized protein</fullName>
    </submittedName>
</protein>
<sequence>MGSKNAKAGQPSNIIVLCSQANGLLESDAKFAEVGRRFGWKLRSHETPTEVAIFGHGGWWLLNDDFTKDLLENEPEYF</sequence>
<dbReference type="EMBL" id="LR796401">
    <property type="protein sequence ID" value="CAB4141776.1"/>
    <property type="molecule type" value="Genomic_DNA"/>
</dbReference>